<evidence type="ECO:0000313" key="2">
    <source>
        <dbReference type="EMBL" id="OQR71197.1"/>
    </source>
</evidence>
<dbReference type="OrthoDB" id="6484462at2759"/>
<organism evidence="2 3">
    <name type="scientific">Tropilaelaps mercedesae</name>
    <dbReference type="NCBI Taxonomy" id="418985"/>
    <lineage>
        <taxon>Eukaryota</taxon>
        <taxon>Metazoa</taxon>
        <taxon>Ecdysozoa</taxon>
        <taxon>Arthropoda</taxon>
        <taxon>Chelicerata</taxon>
        <taxon>Arachnida</taxon>
        <taxon>Acari</taxon>
        <taxon>Parasitiformes</taxon>
        <taxon>Mesostigmata</taxon>
        <taxon>Gamasina</taxon>
        <taxon>Dermanyssoidea</taxon>
        <taxon>Laelapidae</taxon>
        <taxon>Tropilaelaps</taxon>
    </lineage>
</organism>
<protein>
    <submittedName>
        <fullName evidence="2">Uncharacterized protein</fullName>
    </submittedName>
</protein>
<proteinExistence type="predicted"/>
<dbReference type="Proteomes" id="UP000192247">
    <property type="component" value="Unassembled WGS sequence"/>
</dbReference>
<feature type="transmembrane region" description="Helical" evidence="1">
    <location>
        <begin position="46"/>
        <end position="66"/>
    </location>
</feature>
<keyword evidence="1" id="KW-0812">Transmembrane</keyword>
<keyword evidence="3" id="KW-1185">Reference proteome</keyword>
<evidence type="ECO:0000256" key="1">
    <source>
        <dbReference type="SAM" id="Phobius"/>
    </source>
</evidence>
<sequence>MTDVEGLAAMAKGLAFVLVIMFCINVITVITIFVRKETKLLAVCSAVLYFYATCNLVLFFVVWQVLNLYGYTEHLLNKVSYSNLNEQMFGALRISSYECRVKFICETSRLITSNNDALASFLRFVHVTFGGFDGDYISGALEGLTGSDCANVYTRCNYSPLRKTFPFLLEEE</sequence>
<feature type="transmembrane region" description="Helical" evidence="1">
    <location>
        <begin position="14"/>
        <end position="34"/>
    </location>
</feature>
<accession>A0A1V9XCE5</accession>
<dbReference type="EMBL" id="MNPL01015197">
    <property type="protein sequence ID" value="OQR71197.1"/>
    <property type="molecule type" value="Genomic_DNA"/>
</dbReference>
<comment type="caution">
    <text evidence="2">The sequence shown here is derived from an EMBL/GenBank/DDBJ whole genome shotgun (WGS) entry which is preliminary data.</text>
</comment>
<keyword evidence="1" id="KW-1133">Transmembrane helix</keyword>
<reference evidence="2 3" key="1">
    <citation type="journal article" date="2017" name="Gigascience">
        <title>Draft genome of the honey bee ectoparasitic mite, Tropilaelaps mercedesae, is shaped by the parasitic life history.</title>
        <authorList>
            <person name="Dong X."/>
            <person name="Armstrong S.D."/>
            <person name="Xia D."/>
            <person name="Makepeace B.L."/>
            <person name="Darby A.C."/>
            <person name="Kadowaki T."/>
        </authorList>
    </citation>
    <scope>NUCLEOTIDE SEQUENCE [LARGE SCALE GENOMIC DNA]</scope>
    <source>
        <strain evidence="2">Wuxi-XJTLU</strain>
    </source>
</reference>
<evidence type="ECO:0000313" key="3">
    <source>
        <dbReference type="Proteomes" id="UP000192247"/>
    </source>
</evidence>
<dbReference type="AlphaFoldDB" id="A0A1V9XCE5"/>
<gene>
    <name evidence="2" type="ORF">BIW11_11149</name>
</gene>
<dbReference type="InParanoid" id="A0A1V9XCE5"/>
<name>A0A1V9XCE5_9ACAR</name>
<keyword evidence="1" id="KW-0472">Membrane</keyword>